<dbReference type="GO" id="GO:0042254">
    <property type="term" value="P:ribosome biogenesis"/>
    <property type="evidence" value="ECO:0007669"/>
    <property type="project" value="UniProtKB-KW"/>
</dbReference>
<dbReference type="AlphaFoldDB" id="A0A8D0X0N3"/>
<evidence type="ECO:0000256" key="8">
    <source>
        <dbReference type="ARBA" id="ARBA00063532"/>
    </source>
</evidence>
<keyword evidence="2" id="KW-0690">Ribosome biogenesis</keyword>
<dbReference type="FunFam" id="2.130.10.10:FF:000424">
    <property type="entry name" value="p21-activated protein kinase-interacting protein 1-like"/>
    <property type="match status" value="1"/>
</dbReference>
<keyword evidence="5" id="KW-0677">Repeat</keyword>
<evidence type="ECO:0000313" key="14">
    <source>
        <dbReference type="Proteomes" id="UP000694570"/>
    </source>
</evidence>
<dbReference type="GO" id="GO:0009968">
    <property type="term" value="P:negative regulation of signal transduction"/>
    <property type="evidence" value="ECO:0007669"/>
    <property type="project" value="UniProtKB-KW"/>
</dbReference>
<dbReference type="SUPFAM" id="SSF50978">
    <property type="entry name" value="WD40 repeat-like"/>
    <property type="match status" value="1"/>
</dbReference>
<keyword evidence="4" id="KW-0734">Signal transduction inhibitor</keyword>
<dbReference type="Ensembl" id="ENSSSCT00030063687.1">
    <property type="protein sequence ID" value="ENSSSCP00030029150.1"/>
    <property type="gene ID" value="ENSSSCG00030045662.1"/>
</dbReference>
<evidence type="ECO:0000256" key="4">
    <source>
        <dbReference type="ARBA" id="ARBA00022700"/>
    </source>
</evidence>
<dbReference type="PRINTS" id="PR00320">
    <property type="entry name" value="GPROTEINBRPT"/>
</dbReference>
<evidence type="ECO:0000256" key="1">
    <source>
        <dbReference type="ARBA" id="ARBA00004604"/>
    </source>
</evidence>
<reference evidence="13" key="1">
    <citation type="submission" date="2025-08" db="UniProtKB">
        <authorList>
            <consortium name="Ensembl"/>
        </authorList>
    </citation>
    <scope>IDENTIFICATION</scope>
</reference>
<dbReference type="Proteomes" id="UP000694570">
    <property type="component" value="Unplaced"/>
</dbReference>
<dbReference type="InterPro" id="IPR001680">
    <property type="entry name" value="WD40_rpt"/>
</dbReference>
<comment type="subcellular location">
    <subcellularLocation>
        <location evidence="1">Nucleus</location>
        <location evidence="1">Nucleolus</location>
    </subcellularLocation>
</comment>
<evidence type="ECO:0000256" key="2">
    <source>
        <dbReference type="ARBA" id="ARBA00022517"/>
    </source>
</evidence>
<dbReference type="GO" id="GO:0005730">
    <property type="term" value="C:nucleolus"/>
    <property type="evidence" value="ECO:0007669"/>
    <property type="project" value="UniProtKB-SubCell"/>
</dbReference>
<protein>
    <recommendedName>
        <fullName evidence="9">p21-activated protein kinase-interacting protein 1</fullName>
    </recommendedName>
    <alternativeName>
        <fullName evidence="10">PAK1-interacting protein 1</fullName>
    </alternativeName>
</protein>
<dbReference type="SMART" id="SM00320">
    <property type="entry name" value="WD40"/>
    <property type="match status" value="5"/>
</dbReference>
<feature type="region of interest" description="Disordered" evidence="12">
    <location>
        <begin position="311"/>
        <end position="395"/>
    </location>
</feature>
<evidence type="ECO:0000313" key="13">
    <source>
        <dbReference type="Ensembl" id="ENSSSCP00030029150.1"/>
    </source>
</evidence>
<dbReference type="PROSITE" id="PS00678">
    <property type="entry name" value="WD_REPEATS_1"/>
    <property type="match status" value="1"/>
</dbReference>
<evidence type="ECO:0000256" key="12">
    <source>
        <dbReference type="SAM" id="MobiDB-lite"/>
    </source>
</evidence>
<proteinExistence type="predicted"/>
<keyword evidence="3 11" id="KW-0853">WD repeat</keyword>
<comment type="subunit">
    <text evidence="8">Interacts with PAK1.</text>
</comment>
<feature type="compositionally biased region" description="Basic residues" evidence="12">
    <location>
        <begin position="383"/>
        <end position="395"/>
    </location>
</feature>
<dbReference type="PROSITE" id="PS50294">
    <property type="entry name" value="WD_REPEATS_REGION"/>
    <property type="match status" value="2"/>
</dbReference>
<evidence type="ECO:0000256" key="5">
    <source>
        <dbReference type="ARBA" id="ARBA00022737"/>
    </source>
</evidence>
<dbReference type="PANTHER" id="PTHR44675">
    <property type="entry name" value="PAK1 INTERACTING PROTEIN 1"/>
    <property type="match status" value="1"/>
</dbReference>
<feature type="repeat" description="WD" evidence="11">
    <location>
        <begin position="39"/>
        <end position="71"/>
    </location>
</feature>
<organism evidence="13 14">
    <name type="scientific">Sus scrofa</name>
    <name type="common">Pig</name>
    <dbReference type="NCBI Taxonomy" id="9823"/>
    <lineage>
        <taxon>Eukaryota</taxon>
        <taxon>Metazoa</taxon>
        <taxon>Chordata</taxon>
        <taxon>Craniata</taxon>
        <taxon>Vertebrata</taxon>
        <taxon>Euteleostomi</taxon>
        <taxon>Mammalia</taxon>
        <taxon>Eutheria</taxon>
        <taxon>Laurasiatheria</taxon>
        <taxon>Artiodactyla</taxon>
        <taxon>Suina</taxon>
        <taxon>Suidae</taxon>
        <taxon>Sus</taxon>
    </lineage>
</organism>
<accession>A0A8D0X0N3</accession>
<dbReference type="InterPro" id="IPR051959">
    <property type="entry name" value="PAK1-Kinase_Regulator"/>
</dbReference>
<dbReference type="Gene3D" id="2.130.10.10">
    <property type="entry name" value="YVTN repeat-like/Quinoprotein amine dehydrogenase"/>
    <property type="match status" value="2"/>
</dbReference>
<dbReference type="Pfam" id="PF00400">
    <property type="entry name" value="WD40"/>
    <property type="match status" value="4"/>
</dbReference>
<dbReference type="PROSITE" id="PS50082">
    <property type="entry name" value="WD_REPEATS_2"/>
    <property type="match status" value="4"/>
</dbReference>
<evidence type="ECO:0000256" key="3">
    <source>
        <dbReference type="ARBA" id="ARBA00022574"/>
    </source>
</evidence>
<feature type="repeat" description="WD" evidence="11">
    <location>
        <begin position="120"/>
        <end position="161"/>
    </location>
</feature>
<evidence type="ECO:0000256" key="11">
    <source>
        <dbReference type="PROSITE-ProRule" id="PRU00221"/>
    </source>
</evidence>
<evidence type="ECO:0000256" key="9">
    <source>
        <dbReference type="ARBA" id="ARBA00074254"/>
    </source>
</evidence>
<dbReference type="InterPro" id="IPR019775">
    <property type="entry name" value="WD40_repeat_CS"/>
</dbReference>
<dbReference type="InterPro" id="IPR036322">
    <property type="entry name" value="WD40_repeat_dom_sf"/>
</dbReference>
<keyword evidence="6" id="KW-0539">Nucleus</keyword>
<name>A0A8D0X0N3_PIG</name>
<comment type="function">
    <text evidence="7">Negatively regulates the PAK1 kinase. PAK1 is a member of the PAK kinase family, which has been shown to play a positive role in the regulation of signaling pathways involving MAPK8 and RELA. PAK1 exists as an inactive homodimer, which is activated by binding of small GTPases such as CDC42 to an N-terminal regulatory domain. PAK1IP1 also binds to the N-terminus of PAK1, and inhibits the specific activation of PAK1 by CDC42. May be involved in ribosomal large subunit assembly.</text>
</comment>
<feature type="repeat" description="WD" evidence="11">
    <location>
        <begin position="242"/>
        <end position="285"/>
    </location>
</feature>
<dbReference type="PANTHER" id="PTHR44675:SF1">
    <property type="entry name" value="P21-ACTIVATED PROTEIN KINASE-INTERACTING PROTEIN 1"/>
    <property type="match status" value="1"/>
</dbReference>
<feature type="compositionally biased region" description="Polar residues" evidence="12">
    <location>
        <begin position="358"/>
        <end position="370"/>
    </location>
</feature>
<feature type="compositionally biased region" description="Basic and acidic residues" evidence="12">
    <location>
        <begin position="324"/>
        <end position="337"/>
    </location>
</feature>
<evidence type="ECO:0000256" key="7">
    <source>
        <dbReference type="ARBA" id="ARBA00045213"/>
    </source>
</evidence>
<dbReference type="InterPro" id="IPR015943">
    <property type="entry name" value="WD40/YVTN_repeat-like_dom_sf"/>
</dbReference>
<dbReference type="InterPro" id="IPR020472">
    <property type="entry name" value="WD40_PAC1"/>
</dbReference>
<sequence>MEVVAGCYEQVLFGFAVHPEPEASGSHERKWTPVADFTHHAHTASLSAVAVNSRFVVTGSKDETIHIYDMKKKVDHGALVHHNGTITCLKFYGNRHLISGAEDGLICVWDAKKWECLKSIKAHKGHVTFLSIHPSGKLALSVGTDKTLRTWNLVEGRSAFIKNIKQNAHIVEWSPRGEKYVVVILNKIDIYRLDTASVSGTITNAKRVSSVTFLSESVLAVAGDEEVVRFFDCDSLTCLSEFKAHENRVKDVFSFETPEHHVIVTASSDGFIKMWKLEEDKKVSPSLLCEVNTNARLTCLGVWLDTVTDTKESLPPAAAPPPVSKEERSKSSNKESGDAVQEEEGQPKADRKKCGVSGDSSKTAQGSSLVSAKKRKTVEMLEKKKKKKKKIGTVS</sequence>
<evidence type="ECO:0000256" key="6">
    <source>
        <dbReference type="ARBA" id="ARBA00023242"/>
    </source>
</evidence>
<evidence type="ECO:0000256" key="10">
    <source>
        <dbReference type="ARBA" id="ARBA00082899"/>
    </source>
</evidence>
<feature type="repeat" description="WD" evidence="11">
    <location>
        <begin position="79"/>
        <end position="119"/>
    </location>
</feature>